<dbReference type="CDD" id="cd01038">
    <property type="entry name" value="Endonuclease_DUF559"/>
    <property type="match status" value="1"/>
</dbReference>
<dbReference type="EMBL" id="CP077683">
    <property type="protein sequence ID" value="QXE90013.1"/>
    <property type="molecule type" value="Genomic_DNA"/>
</dbReference>
<dbReference type="InterPro" id="IPR007569">
    <property type="entry name" value="DUF559"/>
</dbReference>
<dbReference type="RefSeq" id="WP_217286678.1">
    <property type="nucleotide sequence ID" value="NZ_CP078096.1"/>
</dbReference>
<keyword evidence="2" id="KW-0378">Hydrolase</keyword>
<evidence type="ECO:0000259" key="1">
    <source>
        <dbReference type="Pfam" id="PF04480"/>
    </source>
</evidence>
<keyword evidence="2" id="KW-0255">Endonuclease</keyword>
<keyword evidence="3" id="KW-1185">Reference proteome</keyword>
<accession>A0ABX8LE59</accession>
<name>A0ABX8LE59_9BACT</name>
<dbReference type="Pfam" id="PF04480">
    <property type="entry name" value="DUF559"/>
    <property type="match status" value="1"/>
</dbReference>
<dbReference type="PANTHER" id="PTHR38590:SF1">
    <property type="entry name" value="BLL0828 PROTEIN"/>
    <property type="match status" value="1"/>
</dbReference>
<protein>
    <submittedName>
        <fullName evidence="2">Endonuclease domain-containing protein</fullName>
    </submittedName>
</protein>
<organism evidence="2 3">
    <name type="scientific">Geomonas subterranea</name>
    <dbReference type="NCBI Taxonomy" id="2847989"/>
    <lineage>
        <taxon>Bacteria</taxon>
        <taxon>Pseudomonadati</taxon>
        <taxon>Thermodesulfobacteriota</taxon>
        <taxon>Desulfuromonadia</taxon>
        <taxon>Geobacterales</taxon>
        <taxon>Geobacteraceae</taxon>
        <taxon>Geomonas</taxon>
    </lineage>
</organism>
<evidence type="ECO:0000313" key="2">
    <source>
        <dbReference type="EMBL" id="QXE90013.1"/>
    </source>
</evidence>
<evidence type="ECO:0000313" key="3">
    <source>
        <dbReference type="Proteomes" id="UP000683559"/>
    </source>
</evidence>
<gene>
    <name evidence="2" type="ORF">KP001_16545</name>
</gene>
<proteinExistence type="predicted"/>
<sequence length="114" mass="13457">MTDAEQLLWYCLRRKQLSGFRFRRQHPIEKYVLDFYCPEARLAVELDGGQHNQTKNALRDRGRSDFLETQGVCVLRVWNHEVFANLEGVLERIYEVLQQRAGVHYGRNDNLPPP</sequence>
<keyword evidence="2" id="KW-0540">Nuclease</keyword>
<reference evidence="2 3" key="1">
    <citation type="submission" date="2021-06" db="EMBL/GenBank/DDBJ databases">
        <title>Gemonas diversity in paddy soil.</title>
        <authorList>
            <person name="Liu G."/>
        </authorList>
    </citation>
    <scope>NUCLEOTIDE SEQUENCE [LARGE SCALE GENOMIC DNA]</scope>
    <source>
        <strain evidence="2 3">RG2</strain>
    </source>
</reference>
<dbReference type="GO" id="GO:0004519">
    <property type="term" value="F:endonuclease activity"/>
    <property type="evidence" value="ECO:0007669"/>
    <property type="project" value="UniProtKB-KW"/>
</dbReference>
<dbReference type="PANTHER" id="PTHR38590">
    <property type="entry name" value="BLL0828 PROTEIN"/>
    <property type="match status" value="1"/>
</dbReference>
<feature type="domain" description="DUF559" evidence="1">
    <location>
        <begin position="1"/>
        <end position="98"/>
    </location>
</feature>
<dbReference type="Proteomes" id="UP000683559">
    <property type="component" value="Chromosome"/>
</dbReference>
<dbReference type="InterPro" id="IPR047216">
    <property type="entry name" value="Endonuclease_DUF559_bact"/>
</dbReference>